<feature type="chain" id="PRO_5042813959" evidence="2">
    <location>
        <begin position="26"/>
        <end position="110"/>
    </location>
</feature>
<keyword evidence="2" id="KW-0732">Signal</keyword>
<dbReference type="AlphaFoldDB" id="A0AAN5I280"/>
<feature type="region of interest" description="Disordered" evidence="1">
    <location>
        <begin position="49"/>
        <end position="102"/>
    </location>
</feature>
<dbReference type="EMBL" id="BTRK01000004">
    <property type="protein sequence ID" value="GMR48810.1"/>
    <property type="molecule type" value="Genomic_DNA"/>
</dbReference>
<evidence type="ECO:0000313" key="4">
    <source>
        <dbReference type="Proteomes" id="UP001328107"/>
    </source>
</evidence>
<evidence type="ECO:0000256" key="1">
    <source>
        <dbReference type="SAM" id="MobiDB-lite"/>
    </source>
</evidence>
<gene>
    <name evidence="3" type="ORF">PMAYCL1PPCAC_19005</name>
</gene>
<feature type="non-terminal residue" evidence="3">
    <location>
        <position position="1"/>
    </location>
</feature>
<protein>
    <submittedName>
        <fullName evidence="3">Uncharacterized protein</fullName>
    </submittedName>
</protein>
<sequence>VIVFIMRILLALLLLSIAILHLALAQRGFTGNFNGGGFNSGGGLNRQGFNMNAGGPRGSSGNFGFNRGKREANVPPIPAIPPIPSRGRRASGENAELEDTNTPVMMLWND</sequence>
<accession>A0AAN5I280</accession>
<comment type="caution">
    <text evidence="3">The sequence shown here is derived from an EMBL/GenBank/DDBJ whole genome shotgun (WGS) entry which is preliminary data.</text>
</comment>
<reference evidence="4" key="1">
    <citation type="submission" date="2022-10" db="EMBL/GenBank/DDBJ databases">
        <title>Genome assembly of Pristionchus species.</title>
        <authorList>
            <person name="Yoshida K."/>
            <person name="Sommer R.J."/>
        </authorList>
    </citation>
    <scope>NUCLEOTIDE SEQUENCE [LARGE SCALE GENOMIC DNA]</scope>
    <source>
        <strain evidence="4">RS5460</strain>
    </source>
</reference>
<evidence type="ECO:0000256" key="2">
    <source>
        <dbReference type="SAM" id="SignalP"/>
    </source>
</evidence>
<organism evidence="3 4">
    <name type="scientific">Pristionchus mayeri</name>
    <dbReference type="NCBI Taxonomy" id="1317129"/>
    <lineage>
        <taxon>Eukaryota</taxon>
        <taxon>Metazoa</taxon>
        <taxon>Ecdysozoa</taxon>
        <taxon>Nematoda</taxon>
        <taxon>Chromadorea</taxon>
        <taxon>Rhabditida</taxon>
        <taxon>Rhabditina</taxon>
        <taxon>Diplogasteromorpha</taxon>
        <taxon>Diplogasteroidea</taxon>
        <taxon>Neodiplogasteridae</taxon>
        <taxon>Pristionchus</taxon>
    </lineage>
</organism>
<dbReference type="Proteomes" id="UP001328107">
    <property type="component" value="Unassembled WGS sequence"/>
</dbReference>
<name>A0AAN5I280_9BILA</name>
<keyword evidence="4" id="KW-1185">Reference proteome</keyword>
<feature type="signal peptide" evidence="2">
    <location>
        <begin position="1"/>
        <end position="25"/>
    </location>
</feature>
<evidence type="ECO:0000313" key="3">
    <source>
        <dbReference type="EMBL" id="GMR48810.1"/>
    </source>
</evidence>
<proteinExistence type="predicted"/>
<feature type="compositionally biased region" description="Pro residues" evidence="1">
    <location>
        <begin position="75"/>
        <end position="84"/>
    </location>
</feature>